<evidence type="ECO:0000256" key="5">
    <source>
        <dbReference type="ARBA" id="ARBA00023004"/>
    </source>
</evidence>
<name>A0A932FWC7_UNCTE</name>
<dbReference type="Pfam" id="PF04055">
    <property type="entry name" value="Radical_SAM"/>
    <property type="match status" value="1"/>
</dbReference>
<dbReference type="Gene3D" id="3.20.20.70">
    <property type="entry name" value="Aldolase class I"/>
    <property type="match status" value="1"/>
</dbReference>
<evidence type="ECO:0000256" key="6">
    <source>
        <dbReference type="ARBA" id="ARBA00023014"/>
    </source>
</evidence>
<dbReference type="Proteomes" id="UP000769766">
    <property type="component" value="Unassembled WGS sequence"/>
</dbReference>
<dbReference type="NCBIfam" id="TIGR04085">
    <property type="entry name" value="rSAM_more_4Fe4S"/>
    <property type="match status" value="1"/>
</dbReference>
<protein>
    <submittedName>
        <fullName evidence="8">Radical SAM protein</fullName>
    </submittedName>
</protein>
<dbReference type="GO" id="GO:0051539">
    <property type="term" value="F:4 iron, 4 sulfur cluster binding"/>
    <property type="evidence" value="ECO:0007669"/>
    <property type="project" value="UniProtKB-KW"/>
</dbReference>
<comment type="cofactor">
    <cofactor evidence="1">
        <name>[4Fe-4S] cluster</name>
        <dbReference type="ChEBI" id="CHEBI:49883"/>
    </cofactor>
</comment>
<dbReference type="PIRSF" id="PIRSF037420">
    <property type="entry name" value="PQQ_syn_pqqE"/>
    <property type="match status" value="1"/>
</dbReference>
<dbReference type="InterPro" id="IPR023885">
    <property type="entry name" value="4Fe4S-binding_SPASM_dom"/>
</dbReference>
<dbReference type="SFLD" id="SFLDS00029">
    <property type="entry name" value="Radical_SAM"/>
    <property type="match status" value="1"/>
</dbReference>
<dbReference type="EMBL" id="JACPRF010000175">
    <property type="protein sequence ID" value="MBI2876358.1"/>
    <property type="molecule type" value="Genomic_DNA"/>
</dbReference>
<dbReference type="GO" id="GO:0046872">
    <property type="term" value="F:metal ion binding"/>
    <property type="evidence" value="ECO:0007669"/>
    <property type="project" value="UniProtKB-KW"/>
</dbReference>
<keyword evidence="2" id="KW-0004">4Fe-4S</keyword>
<dbReference type="AlphaFoldDB" id="A0A932FWC7"/>
<dbReference type="GO" id="GO:0003824">
    <property type="term" value="F:catalytic activity"/>
    <property type="evidence" value="ECO:0007669"/>
    <property type="project" value="InterPro"/>
</dbReference>
<keyword evidence="5" id="KW-0408">Iron</keyword>
<dbReference type="InterPro" id="IPR007197">
    <property type="entry name" value="rSAM"/>
</dbReference>
<proteinExistence type="predicted"/>
<gene>
    <name evidence="8" type="ORF">HYY20_05705</name>
</gene>
<keyword evidence="4" id="KW-0479">Metal-binding</keyword>
<organism evidence="8 9">
    <name type="scientific">Tectimicrobiota bacterium</name>
    <dbReference type="NCBI Taxonomy" id="2528274"/>
    <lineage>
        <taxon>Bacteria</taxon>
        <taxon>Pseudomonadati</taxon>
        <taxon>Nitrospinota/Tectimicrobiota group</taxon>
        <taxon>Candidatus Tectimicrobiota</taxon>
    </lineage>
</organism>
<dbReference type="InterPro" id="IPR050377">
    <property type="entry name" value="Radical_SAM_PqqE_MftC-like"/>
</dbReference>
<dbReference type="PANTHER" id="PTHR11228">
    <property type="entry name" value="RADICAL SAM DOMAIN PROTEIN"/>
    <property type="match status" value="1"/>
</dbReference>
<dbReference type="Pfam" id="PF13186">
    <property type="entry name" value="SPASM"/>
    <property type="match status" value="1"/>
</dbReference>
<evidence type="ECO:0000256" key="2">
    <source>
        <dbReference type="ARBA" id="ARBA00022485"/>
    </source>
</evidence>
<keyword evidence="3" id="KW-0949">S-adenosyl-L-methionine</keyword>
<keyword evidence="6" id="KW-0411">Iron-sulfur</keyword>
<dbReference type="InterPro" id="IPR013785">
    <property type="entry name" value="Aldolase_TIM"/>
</dbReference>
<dbReference type="InterPro" id="IPR017200">
    <property type="entry name" value="PqqE-like"/>
</dbReference>
<dbReference type="SUPFAM" id="SSF102114">
    <property type="entry name" value="Radical SAM enzymes"/>
    <property type="match status" value="1"/>
</dbReference>
<reference evidence="8" key="1">
    <citation type="submission" date="2020-07" db="EMBL/GenBank/DDBJ databases">
        <title>Huge and variable diversity of episymbiotic CPR bacteria and DPANN archaea in groundwater ecosystems.</title>
        <authorList>
            <person name="He C.Y."/>
            <person name="Keren R."/>
            <person name="Whittaker M."/>
            <person name="Farag I.F."/>
            <person name="Doudna J."/>
            <person name="Cate J.H.D."/>
            <person name="Banfield J.F."/>
        </authorList>
    </citation>
    <scope>NUCLEOTIDE SEQUENCE</scope>
    <source>
        <strain evidence="8">NC_groundwater_672_Ag_B-0.1um_62_36</strain>
    </source>
</reference>
<comment type="caution">
    <text evidence="8">The sequence shown here is derived from an EMBL/GenBank/DDBJ whole genome shotgun (WGS) entry which is preliminary data.</text>
</comment>
<dbReference type="InterPro" id="IPR058240">
    <property type="entry name" value="rSAM_sf"/>
</dbReference>
<evidence type="ECO:0000256" key="1">
    <source>
        <dbReference type="ARBA" id="ARBA00001966"/>
    </source>
</evidence>
<accession>A0A932FWC7</accession>
<evidence type="ECO:0000313" key="9">
    <source>
        <dbReference type="Proteomes" id="UP000769766"/>
    </source>
</evidence>
<dbReference type="SFLD" id="SFLDG01067">
    <property type="entry name" value="SPASM/twitch_domain_containing"/>
    <property type="match status" value="1"/>
</dbReference>
<evidence type="ECO:0000256" key="4">
    <source>
        <dbReference type="ARBA" id="ARBA00022723"/>
    </source>
</evidence>
<dbReference type="CDD" id="cd01335">
    <property type="entry name" value="Radical_SAM"/>
    <property type="match status" value="1"/>
</dbReference>
<evidence type="ECO:0000256" key="3">
    <source>
        <dbReference type="ARBA" id="ARBA00022691"/>
    </source>
</evidence>
<evidence type="ECO:0000259" key="7">
    <source>
        <dbReference type="PROSITE" id="PS51918"/>
    </source>
</evidence>
<feature type="domain" description="Radical SAM core" evidence="7">
    <location>
        <begin position="39"/>
        <end position="257"/>
    </location>
</feature>
<dbReference type="PANTHER" id="PTHR11228:SF7">
    <property type="entry name" value="PQQA PEPTIDE CYCLASE"/>
    <property type="match status" value="1"/>
</dbReference>
<dbReference type="PROSITE" id="PS51918">
    <property type="entry name" value="RADICAL_SAM"/>
    <property type="match status" value="1"/>
</dbReference>
<sequence>MTADPIQGPRGRSDAAQDQDSLEVFLKYTSPGKRQASAAGQPYQVDIELTSQCHATCKYCLAGSEGSKATHLETGRMLRLLEEMAAIGMQQVMWAGGDPVLHPDFWRLVDKAAEVGLRNVIFTSGMISKALAKRFVEHPHVGMIGFNFETIDPEVFNELHHNPKVLPAKIEGYRNLVEAGFPRSRILPIPTLSRPMAQRIEETLDFVVNEMGARNLGFLVYKPYGLACGKHQWEPSLSDVRRVFEYRARKLGSHWLRIATMECSKFYCQAKFSITCDGGVSPCSQMSRDLVVANIYEQSLPEIFEQHGDTLLFRHLKPKGKCGSCENNDVCWGCRALAYHYLGDMEASDPKCWMNPEAQERYLS</sequence>
<evidence type="ECO:0000313" key="8">
    <source>
        <dbReference type="EMBL" id="MBI2876358.1"/>
    </source>
</evidence>